<dbReference type="OrthoDB" id="2269034at2759"/>
<dbReference type="InterPro" id="IPR032675">
    <property type="entry name" value="LRR_dom_sf"/>
</dbReference>
<reference evidence="1 2" key="1">
    <citation type="submission" date="2020-07" db="EMBL/GenBank/DDBJ databases">
        <title>Comparative genomics of pyrophilous fungi reveals a link between fire events and developmental genes.</title>
        <authorList>
            <consortium name="DOE Joint Genome Institute"/>
            <person name="Steindorff A.S."/>
            <person name="Carver A."/>
            <person name="Calhoun S."/>
            <person name="Stillman K."/>
            <person name="Liu H."/>
            <person name="Lipzen A."/>
            <person name="Pangilinan J."/>
            <person name="Labutti K."/>
            <person name="Bruns T.D."/>
            <person name="Grigoriev I.V."/>
        </authorList>
    </citation>
    <scope>NUCLEOTIDE SEQUENCE [LARGE SCALE GENOMIC DNA]</scope>
    <source>
        <strain evidence="1 2">CBS 144469</strain>
    </source>
</reference>
<sequence length="508" mass="57200">MALVTEVLDGLIEAMNIHRARLEASELEVLRYRSILSPVRRLPLEIVGEILLLVTPFTAGNLERARLLDLTTVCKHWRQAALATHRLWNGLSVHGTTPQCAYDKILLWFRRAGAIPKSLHYEAPSLPCDCDDSDTLRECQATSPLLVHLLSEGPLLQHLKLNISKPGCLRNVMTAIQAYESQNHPEKRPWDSLQSINLVFGAGAQWGEPIDPKETMFSSLPPVKAFRIQLPAPWSSFTYNDDSRAALPHSATIFISRLTTFTVKWDCAGLKLFDLLRHCSNVETLTIDFAYRSPIRELRHTPAFKALARAPLTLPKVTELRLRHTNTDILVYLTTPALTSLDLGLNADLRECDQFVRNVSSFLLRSSAMATVQHLRVHMLTIGVIPLRSLLYKLTALRRLTLDSVACGGLLFFTHSLPPLPLLTELNLLQISVRYNIALDLYLLHTRKNCQPCIVTVTYCQEPCPIRESEWNTFTLSLTRTRIDSTFISLRVLPSLAASGIYPCDDQD</sequence>
<organism evidence="1 2">
    <name type="scientific">Ephemerocybe angulata</name>
    <dbReference type="NCBI Taxonomy" id="980116"/>
    <lineage>
        <taxon>Eukaryota</taxon>
        <taxon>Fungi</taxon>
        <taxon>Dikarya</taxon>
        <taxon>Basidiomycota</taxon>
        <taxon>Agaricomycotina</taxon>
        <taxon>Agaricomycetes</taxon>
        <taxon>Agaricomycetidae</taxon>
        <taxon>Agaricales</taxon>
        <taxon>Agaricineae</taxon>
        <taxon>Psathyrellaceae</taxon>
        <taxon>Ephemerocybe</taxon>
    </lineage>
</organism>
<dbReference type="SUPFAM" id="SSF52047">
    <property type="entry name" value="RNI-like"/>
    <property type="match status" value="1"/>
</dbReference>
<gene>
    <name evidence="1" type="ORF">DFP72DRAFT_1077899</name>
</gene>
<dbReference type="AlphaFoldDB" id="A0A8H6HDE3"/>
<accession>A0A8H6HDE3</accession>
<dbReference type="Gene3D" id="3.80.10.10">
    <property type="entry name" value="Ribonuclease Inhibitor"/>
    <property type="match status" value="1"/>
</dbReference>
<dbReference type="Proteomes" id="UP000521943">
    <property type="component" value="Unassembled WGS sequence"/>
</dbReference>
<evidence type="ECO:0000313" key="1">
    <source>
        <dbReference type="EMBL" id="KAF6744999.1"/>
    </source>
</evidence>
<comment type="caution">
    <text evidence="1">The sequence shown here is derived from an EMBL/GenBank/DDBJ whole genome shotgun (WGS) entry which is preliminary data.</text>
</comment>
<protein>
    <recommendedName>
        <fullName evidence="3">F-box domain-containing protein</fullName>
    </recommendedName>
</protein>
<evidence type="ECO:0008006" key="3">
    <source>
        <dbReference type="Google" id="ProtNLM"/>
    </source>
</evidence>
<proteinExistence type="predicted"/>
<keyword evidence="2" id="KW-1185">Reference proteome</keyword>
<name>A0A8H6HDE3_9AGAR</name>
<evidence type="ECO:0000313" key="2">
    <source>
        <dbReference type="Proteomes" id="UP000521943"/>
    </source>
</evidence>
<dbReference type="EMBL" id="JACGCI010000111">
    <property type="protein sequence ID" value="KAF6744999.1"/>
    <property type="molecule type" value="Genomic_DNA"/>
</dbReference>